<evidence type="ECO:0000256" key="2">
    <source>
        <dbReference type="ARBA" id="ARBA00022722"/>
    </source>
</evidence>
<evidence type="ECO:0000313" key="8">
    <source>
        <dbReference type="EMBL" id="HJG89156.1"/>
    </source>
</evidence>
<dbReference type="Proteomes" id="UP000757103">
    <property type="component" value="Unassembled WGS sequence"/>
</dbReference>
<evidence type="ECO:0000256" key="1">
    <source>
        <dbReference type="ARBA" id="ARBA00022490"/>
    </source>
</evidence>
<comment type="similarity">
    <text evidence="5">Belongs to the XseA family.</text>
</comment>
<dbReference type="PANTHER" id="PTHR30008">
    <property type="entry name" value="EXODEOXYRIBONUCLEASE 7 LARGE SUBUNIT"/>
    <property type="match status" value="1"/>
</dbReference>
<dbReference type="GO" id="GO:0005737">
    <property type="term" value="C:cytoplasm"/>
    <property type="evidence" value="ECO:0007669"/>
    <property type="project" value="UniProtKB-SubCell"/>
</dbReference>
<evidence type="ECO:0000256" key="4">
    <source>
        <dbReference type="ARBA" id="ARBA00022839"/>
    </source>
</evidence>
<comment type="catalytic activity">
    <reaction evidence="5">
        <text>Exonucleolytic cleavage in either 5'- to 3'- or 3'- to 5'-direction to yield nucleoside 5'-phosphates.</text>
        <dbReference type="EC" id="3.1.11.6"/>
    </reaction>
</comment>
<dbReference type="Pfam" id="PF02601">
    <property type="entry name" value="Exonuc_VII_L"/>
    <property type="match status" value="1"/>
</dbReference>
<dbReference type="CDD" id="cd04489">
    <property type="entry name" value="ExoVII_LU_OBF"/>
    <property type="match status" value="1"/>
</dbReference>
<keyword evidence="3 5" id="KW-0378">Hydrolase</keyword>
<evidence type="ECO:0000313" key="9">
    <source>
        <dbReference type="Proteomes" id="UP000757103"/>
    </source>
</evidence>
<feature type="domain" description="Exonuclease VII large subunit C-terminal" evidence="6">
    <location>
        <begin position="142"/>
        <end position="353"/>
    </location>
</feature>
<dbReference type="Pfam" id="PF13742">
    <property type="entry name" value="tRNA_anti_2"/>
    <property type="match status" value="1"/>
</dbReference>
<comment type="caution">
    <text evidence="8">The sequence shown here is derived from an EMBL/GenBank/DDBJ whole genome shotgun (WGS) entry which is preliminary data.</text>
</comment>
<comment type="subcellular location">
    <subcellularLocation>
        <location evidence="5">Cytoplasm</location>
    </subcellularLocation>
</comment>
<dbReference type="EC" id="3.1.11.6" evidence="5"/>
<proteinExistence type="inferred from homology"/>
<dbReference type="PANTHER" id="PTHR30008:SF0">
    <property type="entry name" value="EXODEOXYRIBONUCLEASE 7 LARGE SUBUNIT"/>
    <property type="match status" value="1"/>
</dbReference>
<sequence length="421" mass="47134">MSAGRKEFSLLELNARVRDALQEALPERYWVRAEVSEARIHPSGHCYLELIEKEEHTGRTVAKARATIWATTFRLLRPWFEQSTGQLFTSGIKILVLVSPVFHELYGYSLTIHDIDPTYTLGDAARRRAAILQQLRDEGVADMNKELVWPPLPQRFAIISSPSAAGYGDFMNQLQNNPYGYRVYTALFPASMQGEQTERSIIEALDRIASHEELFDGVVIIRGGGATSDLNSFDSYPLAANVAQFPLPVITGIGHERDDTVIDLVANTRVKTPTAAAEWIIARLHEADLHVAGLSLSISEAVRDRLQHEKQTLQRTTSALPMLVERRILNERHKSELWLEQIKHALRSRLDAERSRLDQLANTVELVSPQSLLQRGYSLTLHQGRVVKSVTDLAPGETIETLLADGSVVSRVETTQSSKTK</sequence>
<dbReference type="GO" id="GO:0006308">
    <property type="term" value="P:DNA catabolic process"/>
    <property type="evidence" value="ECO:0007669"/>
    <property type="project" value="UniProtKB-UniRule"/>
</dbReference>
<dbReference type="InterPro" id="IPR020579">
    <property type="entry name" value="Exonuc_VII_lsu_C"/>
</dbReference>
<keyword evidence="1" id="KW-0963">Cytoplasm</keyword>
<dbReference type="NCBIfam" id="TIGR00237">
    <property type="entry name" value="xseA"/>
    <property type="match status" value="1"/>
</dbReference>
<feature type="domain" description="OB-fold nucleic acid binding" evidence="7">
    <location>
        <begin position="9"/>
        <end position="116"/>
    </location>
</feature>
<evidence type="ECO:0000256" key="5">
    <source>
        <dbReference type="RuleBase" id="RU004355"/>
    </source>
</evidence>
<name>A0A921MS51_9BACT</name>
<keyword evidence="2 5" id="KW-0540">Nuclease</keyword>
<evidence type="ECO:0000259" key="7">
    <source>
        <dbReference type="Pfam" id="PF13742"/>
    </source>
</evidence>
<evidence type="ECO:0000256" key="3">
    <source>
        <dbReference type="ARBA" id="ARBA00022801"/>
    </source>
</evidence>
<evidence type="ECO:0000259" key="6">
    <source>
        <dbReference type="Pfam" id="PF02601"/>
    </source>
</evidence>
<dbReference type="GO" id="GO:0003676">
    <property type="term" value="F:nucleic acid binding"/>
    <property type="evidence" value="ECO:0007669"/>
    <property type="project" value="InterPro"/>
</dbReference>
<organism evidence="8 9">
    <name type="scientific">Barnesiella viscericola</name>
    <dbReference type="NCBI Taxonomy" id="397865"/>
    <lineage>
        <taxon>Bacteria</taxon>
        <taxon>Pseudomonadati</taxon>
        <taxon>Bacteroidota</taxon>
        <taxon>Bacteroidia</taxon>
        <taxon>Bacteroidales</taxon>
        <taxon>Barnesiellaceae</taxon>
        <taxon>Barnesiella</taxon>
    </lineage>
</organism>
<reference evidence="8" key="1">
    <citation type="journal article" date="2021" name="PeerJ">
        <title>Extensive microbial diversity within the chicken gut microbiome revealed by metagenomics and culture.</title>
        <authorList>
            <person name="Gilroy R."/>
            <person name="Ravi A."/>
            <person name="Getino M."/>
            <person name="Pursley I."/>
            <person name="Horton D.L."/>
            <person name="Alikhan N.F."/>
            <person name="Baker D."/>
            <person name="Gharbi K."/>
            <person name="Hall N."/>
            <person name="Watson M."/>
            <person name="Adriaenssens E.M."/>
            <person name="Foster-Nyarko E."/>
            <person name="Jarju S."/>
            <person name="Secka A."/>
            <person name="Antonio M."/>
            <person name="Oren A."/>
            <person name="Chaudhuri R.R."/>
            <person name="La Ragione R."/>
            <person name="Hildebrand F."/>
            <person name="Pallen M.J."/>
        </authorList>
    </citation>
    <scope>NUCLEOTIDE SEQUENCE</scope>
    <source>
        <strain evidence="8">CHK121-7720</strain>
    </source>
</reference>
<dbReference type="GO" id="GO:0008855">
    <property type="term" value="F:exodeoxyribonuclease VII activity"/>
    <property type="evidence" value="ECO:0007669"/>
    <property type="project" value="UniProtKB-UniRule"/>
</dbReference>
<accession>A0A921MS51</accession>
<protein>
    <recommendedName>
        <fullName evidence="5">Exodeoxyribonuclease 7 large subunit</fullName>
        <ecNumber evidence="5">3.1.11.6</ecNumber>
    </recommendedName>
</protein>
<dbReference type="EMBL" id="DYUD01000022">
    <property type="protein sequence ID" value="HJG89156.1"/>
    <property type="molecule type" value="Genomic_DNA"/>
</dbReference>
<dbReference type="InterPro" id="IPR003753">
    <property type="entry name" value="Exonuc_VII_L"/>
</dbReference>
<reference evidence="8" key="2">
    <citation type="submission" date="2021-09" db="EMBL/GenBank/DDBJ databases">
        <authorList>
            <person name="Gilroy R."/>
        </authorList>
    </citation>
    <scope>NUCLEOTIDE SEQUENCE</scope>
    <source>
        <strain evidence="8">CHK121-7720</strain>
    </source>
</reference>
<dbReference type="RefSeq" id="WP_273306199.1">
    <property type="nucleotide sequence ID" value="NZ_DYUD01000022.1"/>
</dbReference>
<gene>
    <name evidence="8" type="primary">xseA</name>
    <name evidence="8" type="ORF">K8U91_06770</name>
</gene>
<dbReference type="InterPro" id="IPR025824">
    <property type="entry name" value="OB-fold_nuc-bd_dom"/>
</dbReference>
<dbReference type="GO" id="GO:0009318">
    <property type="term" value="C:exodeoxyribonuclease VII complex"/>
    <property type="evidence" value="ECO:0007669"/>
    <property type="project" value="UniProtKB-UniRule"/>
</dbReference>
<keyword evidence="4 5" id="KW-0269">Exonuclease</keyword>
<dbReference type="AlphaFoldDB" id="A0A921MS51"/>